<dbReference type="Proteomes" id="UP000094197">
    <property type="component" value="Chromosome 2"/>
</dbReference>
<evidence type="ECO:0000313" key="2">
    <source>
        <dbReference type="Proteomes" id="UP000094197"/>
    </source>
</evidence>
<proteinExistence type="predicted"/>
<organism evidence="1 2">
    <name type="scientific">Leptospira tipperaryensis</name>
    <dbReference type="NCBI Taxonomy" id="2564040"/>
    <lineage>
        <taxon>Bacteria</taxon>
        <taxon>Pseudomonadati</taxon>
        <taxon>Spirochaetota</taxon>
        <taxon>Spirochaetia</taxon>
        <taxon>Leptospirales</taxon>
        <taxon>Leptospiraceae</taxon>
        <taxon>Leptospira</taxon>
    </lineage>
</organism>
<evidence type="ECO:0000313" key="1">
    <source>
        <dbReference type="EMBL" id="AOP36568.1"/>
    </source>
</evidence>
<gene>
    <name evidence="1" type="ORF">A0128_21435</name>
</gene>
<reference evidence="1 2" key="1">
    <citation type="submission" date="2016-04" db="EMBL/GenBank/DDBJ databases">
        <title>Complete genome seqeunce of Leptospira alstonii serovar Room22.</title>
        <authorList>
            <person name="Nally J.E."/>
            <person name="Bayles D.O."/>
            <person name="Hurley D."/>
            <person name="Fanning S."/>
            <person name="McMahon B.J."/>
            <person name="Arent Z."/>
        </authorList>
    </citation>
    <scope>NUCLEOTIDE SEQUENCE [LARGE SCALE GENOMIC DNA]</scope>
    <source>
        <strain evidence="1 2">GWTS #1</strain>
    </source>
</reference>
<accession>A0A1D7V425</accession>
<dbReference type="AlphaFoldDB" id="A0A1D7V425"/>
<sequence>MKSVTNIRNSFYSPGRKSSVRIRITQRILLCLFIVGFCFAACKTPESKGISTKIETPRYLRLNYDVVYETSEGVTLLNSGKLFARGLFYEFQINSSLSKYDRVRASSYTEDNQIDFKHLLTSEEMSSLENKQYQYFSMPNDSRASVLTGIHNGKCYIRWEWQKESFVFVFETDLKNETGDSPAGLGKEFHENIRKGLRIF</sequence>
<protein>
    <submittedName>
        <fullName evidence="1">Uncharacterized protein</fullName>
    </submittedName>
</protein>
<dbReference type="EMBL" id="CP015218">
    <property type="protein sequence ID" value="AOP36568.1"/>
    <property type="molecule type" value="Genomic_DNA"/>
</dbReference>
<dbReference type="KEGG" id="laj:A0128_21435"/>
<dbReference type="RefSeq" id="WP_069609785.1">
    <property type="nucleotide sequence ID" value="NZ_CP015218.1"/>
</dbReference>
<name>A0A1D7V425_9LEPT</name>
<keyword evidence="2" id="KW-1185">Reference proteome</keyword>